<dbReference type="InterPro" id="IPR053959">
    <property type="entry name" value="YvlB/LiaX_N"/>
</dbReference>
<gene>
    <name evidence="4" type="ORF">FHK04_11210</name>
</gene>
<feature type="domain" description="DUF4097" evidence="2">
    <location>
        <begin position="260"/>
        <end position="508"/>
    </location>
</feature>
<evidence type="ECO:0000313" key="4">
    <source>
        <dbReference type="EMBL" id="TNV68753.1"/>
    </source>
</evidence>
<name>A0A5C5E6W1_9LACT</name>
<dbReference type="InterPro" id="IPR025164">
    <property type="entry name" value="Toastrack_DUF4097"/>
</dbReference>
<dbReference type="Pfam" id="PF13349">
    <property type="entry name" value="DUF4097"/>
    <property type="match status" value="1"/>
</dbReference>
<protein>
    <submittedName>
        <fullName evidence="4">Uncharacterized protein</fullName>
    </submittedName>
</protein>
<feature type="region of interest" description="Disordered" evidence="1">
    <location>
        <begin position="52"/>
        <end position="77"/>
    </location>
</feature>
<dbReference type="InterPro" id="IPR058219">
    <property type="entry name" value="LiaX"/>
</dbReference>
<comment type="caution">
    <text evidence="4">The sequence shown here is derived from an EMBL/GenBank/DDBJ whole genome shotgun (WGS) entry which is preliminary data.</text>
</comment>
<organism evidence="4 5">
    <name type="scientific">Trichococcus shcherbakoviae subsp. psychrophilus</name>
    <dbReference type="NCBI Taxonomy" id="2585775"/>
    <lineage>
        <taxon>Bacteria</taxon>
        <taxon>Bacillati</taxon>
        <taxon>Bacillota</taxon>
        <taxon>Bacilli</taxon>
        <taxon>Lactobacillales</taxon>
        <taxon>Carnobacteriaceae</taxon>
        <taxon>Trichococcus</taxon>
    </lineage>
</organism>
<dbReference type="EMBL" id="VENO01000003">
    <property type="protein sequence ID" value="TNV68753.1"/>
    <property type="molecule type" value="Genomic_DNA"/>
</dbReference>
<dbReference type="AlphaFoldDB" id="A0A5C5E6W1"/>
<sequence>MDNYQGGTTMNERDRILALVREGIITTEEALVLLENLAKREGKDAVKLNQQQDFTDSKDTASEYTEQKDQASDQELEDRKNLEKILDELASEISYFSSQIDAKGEALQSLKKQINDKAEKRQELATADELGDLTGEQEITLMRLDEELEGLRGQAAALEAEKFEMEQKMRSLKKEHVENSVKSFGEKLGNKEEWKDTAANFTDRLTKAGAQLSKFLTDTVQTVVENVDWKDTDFNIKIPGLITSKFQHEFTFDQNTATILDFQLANGNVTLQSWDSETISVAADVKIYGKTEEATAKEAFDARSTLVMDEDKFTFRVPNKRVKCDIVVSLPKREYDYVAIKMLNGNASLKNIEGKDFYIKSTNGNMVISGLKAIMLETDGVNGNLDVSESTIVDVLAKTINGSLTIKSDVVSATVSVVNGDVKLSYPGTNAKQIQASSVNGSVKLSLPVAKSAEVKASSSLGKIMNRMENIEIIRQKNEHTNKYLEFRRMDEEAPVMVELKTTTGNIFLKNN</sequence>
<keyword evidence="5" id="KW-1185">Reference proteome</keyword>
<feature type="compositionally biased region" description="Basic and acidic residues" evidence="1">
    <location>
        <begin position="55"/>
        <end position="77"/>
    </location>
</feature>
<dbReference type="Pfam" id="PF22746">
    <property type="entry name" value="SHOCT-like_DUF2089-C"/>
    <property type="match status" value="1"/>
</dbReference>
<dbReference type="Proteomes" id="UP000313395">
    <property type="component" value="Unassembled WGS sequence"/>
</dbReference>
<evidence type="ECO:0000256" key="1">
    <source>
        <dbReference type="SAM" id="MobiDB-lite"/>
    </source>
</evidence>
<reference evidence="4 5" key="1">
    <citation type="submission" date="2019-06" db="EMBL/GenBank/DDBJ databases">
        <title>Description Trichococcus psychrophilus sp. nov., isolated from a cold spring, by genomic and phenotypic analyses.</title>
        <authorList>
            <person name="Zakharyuk A."/>
        </authorList>
    </citation>
    <scope>NUCLEOTIDE SEQUENCE [LARGE SCALE GENOMIC DNA]</scope>
    <source>
        <strain evidence="4 5">SKBG</strain>
    </source>
</reference>
<accession>A0A5C5E6W1</accession>
<evidence type="ECO:0000313" key="5">
    <source>
        <dbReference type="Proteomes" id="UP000313395"/>
    </source>
</evidence>
<proteinExistence type="predicted"/>
<evidence type="ECO:0000259" key="2">
    <source>
        <dbReference type="Pfam" id="PF13349"/>
    </source>
</evidence>
<feature type="domain" description="YvlB/LiaX N-terminal" evidence="3">
    <location>
        <begin position="11"/>
        <end position="41"/>
    </location>
</feature>
<dbReference type="NCBIfam" id="NF038025">
    <property type="entry name" value="dapto_LiaX"/>
    <property type="match status" value="1"/>
</dbReference>
<evidence type="ECO:0000259" key="3">
    <source>
        <dbReference type="Pfam" id="PF22746"/>
    </source>
</evidence>